<evidence type="ECO:0000256" key="2">
    <source>
        <dbReference type="ARBA" id="ARBA00022490"/>
    </source>
</evidence>
<dbReference type="InterPro" id="IPR010998">
    <property type="entry name" value="Integrase_recombinase_N"/>
</dbReference>
<evidence type="ECO:0000259" key="10">
    <source>
        <dbReference type="PROSITE" id="PS51898"/>
    </source>
</evidence>
<organism evidence="12 13">
    <name type="scientific">Paenibacillus antibioticophila</name>
    <dbReference type="NCBI Taxonomy" id="1274374"/>
    <lineage>
        <taxon>Bacteria</taxon>
        <taxon>Bacillati</taxon>
        <taxon>Bacillota</taxon>
        <taxon>Bacilli</taxon>
        <taxon>Bacillales</taxon>
        <taxon>Paenibacillaceae</taxon>
        <taxon>Paenibacillus</taxon>
    </lineage>
</organism>
<protein>
    <submittedName>
        <fullName evidence="12">Integrase</fullName>
    </submittedName>
</protein>
<dbReference type="PANTHER" id="PTHR30349">
    <property type="entry name" value="PHAGE INTEGRASE-RELATED"/>
    <property type="match status" value="1"/>
</dbReference>
<sequence length="332" mass="38362">MNMQMAGEQMLSEMVAMVFTMVPTIDVESLRNKFSAVMSKFHVTKVEQDEVHPDLHEKIDLFLASIKLEGKSPETIKGYRLELNTFAERVKKKTTDTTAADIRMYLGQFSHLKMSTVGRKLSVLKSFYGWLTNEEMIQRDPTSKLKTPKREKRAPKALNIEELEMLRESCRTIRQRVFVEALYATGCRLSEIQSLNRTDINLQTMSCRVIGKGNKEREVYFSFKAMYHIKKYLMARTDDDPALFVTERKPHRRLSKRGIQREIGIIAAQAGLDKRVSPHTMRHTFATLTLNNGAELAAVQQLLGHESPATTQIYAQYTEERKREQHKRFLVQ</sequence>
<dbReference type="Gene3D" id="1.10.150.130">
    <property type="match status" value="1"/>
</dbReference>
<dbReference type="InterPro" id="IPR011010">
    <property type="entry name" value="DNA_brk_join_enz"/>
</dbReference>
<dbReference type="SUPFAM" id="SSF56349">
    <property type="entry name" value="DNA breaking-rejoining enzymes"/>
    <property type="match status" value="1"/>
</dbReference>
<dbReference type="GO" id="GO:0015074">
    <property type="term" value="P:DNA integration"/>
    <property type="evidence" value="ECO:0007669"/>
    <property type="project" value="UniProtKB-KW"/>
</dbReference>
<keyword evidence="3" id="KW-0132">Cell division</keyword>
<comment type="subcellular location">
    <subcellularLocation>
        <location evidence="1">Cytoplasm</location>
    </subcellularLocation>
</comment>
<evidence type="ECO:0000313" key="12">
    <source>
        <dbReference type="EMBL" id="GIO36872.1"/>
    </source>
</evidence>
<dbReference type="GO" id="GO:0007059">
    <property type="term" value="P:chromosome segregation"/>
    <property type="evidence" value="ECO:0007669"/>
    <property type="project" value="UniProtKB-KW"/>
</dbReference>
<dbReference type="Pfam" id="PF00589">
    <property type="entry name" value="Phage_integrase"/>
    <property type="match status" value="1"/>
</dbReference>
<dbReference type="PANTHER" id="PTHR30349:SF77">
    <property type="entry name" value="TYROSINE RECOMBINASE XERC"/>
    <property type="match status" value="1"/>
</dbReference>
<evidence type="ECO:0000313" key="13">
    <source>
        <dbReference type="Proteomes" id="UP000681162"/>
    </source>
</evidence>
<evidence type="ECO:0000256" key="7">
    <source>
        <dbReference type="ARBA" id="ARBA00023172"/>
    </source>
</evidence>
<dbReference type="InterPro" id="IPR013762">
    <property type="entry name" value="Integrase-like_cat_sf"/>
</dbReference>
<keyword evidence="4" id="KW-0159">Chromosome partition</keyword>
<dbReference type="InterPro" id="IPR050090">
    <property type="entry name" value="Tyrosine_recombinase_XerCD"/>
</dbReference>
<keyword evidence="5" id="KW-0229">DNA integration</keyword>
<keyword evidence="7" id="KW-0233">DNA recombination</keyword>
<name>A0A919XPJ5_9BACL</name>
<keyword evidence="6 9" id="KW-0238">DNA-binding</keyword>
<dbReference type="Gene3D" id="1.10.443.10">
    <property type="entry name" value="Intergrase catalytic core"/>
    <property type="match status" value="1"/>
</dbReference>
<keyword evidence="8" id="KW-0131">Cell cycle</keyword>
<dbReference type="AlphaFoldDB" id="A0A919XPJ5"/>
<gene>
    <name evidence="12" type="ORF">J41TS12_17330</name>
</gene>
<dbReference type="NCBIfam" id="NF040815">
    <property type="entry name" value="recomb_XerA_Arch"/>
    <property type="match status" value="1"/>
</dbReference>
<dbReference type="PROSITE" id="PS51898">
    <property type="entry name" value="TYR_RECOMBINASE"/>
    <property type="match status" value="1"/>
</dbReference>
<evidence type="ECO:0000256" key="6">
    <source>
        <dbReference type="ARBA" id="ARBA00023125"/>
    </source>
</evidence>
<evidence type="ECO:0000256" key="3">
    <source>
        <dbReference type="ARBA" id="ARBA00022618"/>
    </source>
</evidence>
<dbReference type="GO" id="GO:0006310">
    <property type="term" value="P:DNA recombination"/>
    <property type="evidence" value="ECO:0007669"/>
    <property type="project" value="UniProtKB-KW"/>
</dbReference>
<proteinExistence type="predicted"/>
<feature type="domain" description="Core-binding (CB)" evidence="11">
    <location>
        <begin position="53"/>
        <end position="132"/>
    </location>
</feature>
<comment type="caution">
    <text evidence="12">The sequence shown here is derived from an EMBL/GenBank/DDBJ whole genome shotgun (WGS) entry which is preliminary data.</text>
</comment>
<dbReference type="InterPro" id="IPR004107">
    <property type="entry name" value="Integrase_SAM-like_N"/>
</dbReference>
<keyword evidence="13" id="KW-1185">Reference proteome</keyword>
<dbReference type="InterPro" id="IPR044068">
    <property type="entry name" value="CB"/>
</dbReference>
<dbReference type="GO" id="GO:0005737">
    <property type="term" value="C:cytoplasm"/>
    <property type="evidence" value="ECO:0007669"/>
    <property type="project" value="UniProtKB-SubCell"/>
</dbReference>
<evidence type="ECO:0000256" key="1">
    <source>
        <dbReference type="ARBA" id="ARBA00004496"/>
    </source>
</evidence>
<evidence type="ECO:0000259" key="11">
    <source>
        <dbReference type="PROSITE" id="PS51900"/>
    </source>
</evidence>
<reference evidence="12 13" key="1">
    <citation type="submission" date="2021-03" db="EMBL/GenBank/DDBJ databases">
        <title>Antimicrobial resistance genes in bacteria isolated from Japanese honey, and their potential for conferring macrolide and lincosamide resistance in the American foulbrood pathogen Paenibacillus larvae.</title>
        <authorList>
            <person name="Okamoto M."/>
            <person name="Kumagai M."/>
            <person name="Kanamori H."/>
            <person name="Takamatsu D."/>
        </authorList>
    </citation>
    <scope>NUCLEOTIDE SEQUENCE [LARGE SCALE GENOMIC DNA]</scope>
    <source>
        <strain evidence="12 13">J41TS12</strain>
    </source>
</reference>
<evidence type="ECO:0000256" key="8">
    <source>
        <dbReference type="ARBA" id="ARBA00023306"/>
    </source>
</evidence>
<keyword evidence="2" id="KW-0963">Cytoplasm</keyword>
<evidence type="ECO:0000256" key="4">
    <source>
        <dbReference type="ARBA" id="ARBA00022829"/>
    </source>
</evidence>
<dbReference type="Proteomes" id="UP000681162">
    <property type="component" value="Unassembled WGS sequence"/>
</dbReference>
<feature type="domain" description="Tyr recombinase" evidence="10">
    <location>
        <begin position="153"/>
        <end position="327"/>
    </location>
</feature>
<dbReference type="EMBL" id="BORR01000005">
    <property type="protein sequence ID" value="GIO36872.1"/>
    <property type="molecule type" value="Genomic_DNA"/>
</dbReference>
<dbReference type="Pfam" id="PF02899">
    <property type="entry name" value="Phage_int_SAM_1"/>
    <property type="match status" value="1"/>
</dbReference>
<evidence type="ECO:0000256" key="9">
    <source>
        <dbReference type="PROSITE-ProRule" id="PRU01248"/>
    </source>
</evidence>
<dbReference type="PROSITE" id="PS51900">
    <property type="entry name" value="CB"/>
    <property type="match status" value="1"/>
</dbReference>
<dbReference type="InterPro" id="IPR002104">
    <property type="entry name" value="Integrase_catalytic"/>
</dbReference>
<accession>A0A919XPJ5</accession>
<evidence type="ECO:0000256" key="5">
    <source>
        <dbReference type="ARBA" id="ARBA00022908"/>
    </source>
</evidence>
<dbReference type="GO" id="GO:0051301">
    <property type="term" value="P:cell division"/>
    <property type="evidence" value="ECO:0007669"/>
    <property type="project" value="UniProtKB-KW"/>
</dbReference>
<dbReference type="GO" id="GO:0003677">
    <property type="term" value="F:DNA binding"/>
    <property type="evidence" value="ECO:0007669"/>
    <property type="project" value="UniProtKB-UniRule"/>
</dbReference>